<evidence type="ECO:0000313" key="1">
    <source>
        <dbReference type="EnsemblPlants" id="ORGLA03G0254700.1"/>
    </source>
</evidence>
<evidence type="ECO:0008006" key="3">
    <source>
        <dbReference type="Google" id="ProtNLM"/>
    </source>
</evidence>
<dbReference type="SUPFAM" id="SSF56281">
    <property type="entry name" value="Metallo-hydrolase/oxidoreductase"/>
    <property type="match status" value="1"/>
</dbReference>
<evidence type="ECO:0000313" key="2">
    <source>
        <dbReference type="Proteomes" id="UP000007306"/>
    </source>
</evidence>
<name>I1PDV1_ORYGL</name>
<reference evidence="1 2" key="2">
    <citation type="submission" date="2018-04" db="EMBL/GenBank/DDBJ databases">
        <title>OglaRS2 (Oryza glaberrima Reference Sequence Version 2).</title>
        <authorList>
            <person name="Zhang J."/>
            <person name="Kudrna D."/>
            <person name="Lee S."/>
            <person name="Talag J."/>
            <person name="Rajasekar S."/>
            <person name="Wing R.A."/>
        </authorList>
    </citation>
    <scope>NUCLEOTIDE SEQUENCE [LARGE SCALE GENOMIC DNA]</scope>
    <source>
        <strain evidence="1 2">cv. IRGC 96717</strain>
    </source>
</reference>
<dbReference type="OMA" id="IEWSRRE"/>
<dbReference type="eggNOG" id="ENOG502QWBK">
    <property type="taxonomic scope" value="Eukaryota"/>
</dbReference>
<dbReference type="EnsemblPlants" id="ORGLA03G0254700.1">
    <property type="protein sequence ID" value="ORGLA03G0254700.1"/>
    <property type="gene ID" value="ORGLA03G0254700"/>
</dbReference>
<dbReference type="STRING" id="4538.I1PDV1"/>
<dbReference type="Gene3D" id="3.60.15.10">
    <property type="entry name" value="Ribonuclease Z/Hydroxyacylglutathione hydrolase-like"/>
    <property type="match status" value="1"/>
</dbReference>
<accession>I1PDV1</accession>
<dbReference type="Gramene" id="ORGLA03G0254700.1">
    <property type="protein sequence ID" value="ORGLA03G0254700.1"/>
    <property type="gene ID" value="ORGLA03G0254700"/>
</dbReference>
<dbReference type="Proteomes" id="UP000007306">
    <property type="component" value="Chromosome 3"/>
</dbReference>
<dbReference type="HOGENOM" id="CLU_109547_0_0_1"/>
<sequence>FTMDSKIPYLVKYKLEEGDEASQVAQLDWRIIEGDIEKPFISSGLEFVPLPVMHGEGYVCLGFLFGRKARIAYLSDILRFLPKTEHAISKSGAGQLDLLILEANSLHGEALDAVKRISPKRALLTGMAHEIEYYKENQKLAEWSSRCQVVSCL</sequence>
<proteinExistence type="predicted"/>
<dbReference type="AlphaFoldDB" id="I1PDV1"/>
<protein>
    <recommendedName>
        <fullName evidence="3">Metallo-beta-lactamase domain-containing protein</fullName>
    </recommendedName>
</protein>
<dbReference type="InterPro" id="IPR036866">
    <property type="entry name" value="RibonucZ/Hydroxyglut_hydro"/>
</dbReference>
<dbReference type="PANTHER" id="PTHR42663:SF2">
    <property type="entry name" value="OS03G0642900 PROTEIN"/>
    <property type="match status" value="1"/>
</dbReference>
<reference evidence="1" key="1">
    <citation type="submission" date="2015-06" db="UniProtKB">
        <authorList>
            <consortium name="EnsemblPlants"/>
        </authorList>
    </citation>
    <scope>IDENTIFICATION</scope>
</reference>
<keyword evidence="2" id="KW-1185">Reference proteome</keyword>
<dbReference type="PANTHER" id="PTHR42663">
    <property type="entry name" value="HYDROLASE C777.06C-RELATED-RELATED"/>
    <property type="match status" value="1"/>
</dbReference>
<organism evidence="1 2">
    <name type="scientific">Oryza glaberrima</name>
    <name type="common">African rice</name>
    <dbReference type="NCBI Taxonomy" id="4538"/>
    <lineage>
        <taxon>Eukaryota</taxon>
        <taxon>Viridiplantae</taxon>
        <taxon>Streptophyta</taxon>
        <taxon>Embryophyta</taxon>
        <taxon>Tracheophyta</taxon>
        <taxon>Spermatophyta</taxon>
        <taxon>Magnoliopsida</taxon>
        <taxon>Liliopsida</taxon>
        <taxon>Poales</taxon>
        <taxon>Poaceae</taxon>
        <taxon>BOP clade</taxon>
        <taxon>Oryzoideae</taxon>
        <taxon>Oryzeae</taxon>
        <taxon>Oryzinae</taxon>
        <taxon>Oryza</taxon>
    </lineage>
</organism>